<evidence type="ECO:0000313" key="2">
    <source>
        <dbReference type="Proteomes" id="UP000614123"/>
    </source>
</evidence>
<comment type="caution">
    <text evidence="1">The sequence shown here is derived from an EMBL/GenBank/DDBJ whole genome shotgun (WGS) entry which is preliminary data.</text>
</comment>
<evidence type="ECO:0000313" key="1">
    <source>
        <dbReference type="EMBL" id="MBI6653673.1"/>
    </source>
</evidence>
<gene>
    <name evidence="1" type="ORF">YA0849_32545</name>
</gene>
<organism evidence="1 2">
    <name type="scientific">Pseudomonas veronii</name>
    <dbReference type="NCBI Taxonomy" id="76761"/>
    <lineage>
        <taxon>Bacteria</taxon>
        <taxon>Pseudomonadati</taxon>
        <taxon>Pseudomonadota</taxon>
        <taxon>Gammaproteobacteria</taxon>
        <taxon>Pseudomonadales</taxon>
        <taxon>Pseudomonadaceae</taxon>
        <taxon>Pseudomonas</taxon>
    </lineage>
</organism>
<name>A0ABS0VQ59_PSEVE</name>
<keyword evidence="2" id="KW-1185">Reference proteome</keyword>
<dbReference type="EMBL" id="JAEILD010000245">
    <property type="protein sequence ID" value="MBI6653673.1"/>
    <property type="molecule type" value="Genomic_DNA"/>
</dbReference>
<dbReference type="Proteomes" id="UP000614123">
    <property type="component" value="Unassembled WGS sequence"/>
</dbReference>
<protein>
    <submittedName>
        <fullName evidence="1">IS630 family transposase</fullName>
    </submittedName>
</protein>
<accession>A0ABS0VQ59</accession>
<reference evidence="1 2" key="1">
    <citation type="submission" date="2020-12" db="EMBL/GenBank/DDBJ databases">
        <title>Comparative genomic insights into the epidemiology and virulence of plant pathogenic Pseudomonads from Turkey.</title>
        <authorList>
            <person name="Dillon M."/>
            <person name="Ruiz-Bedoya T."/>
            <person name="Bendalovic-Torma C."/>
            <person name="Guttman K.M."/>
            <person name="Kwak H."/>
            <person name="Middleton M.A."/>
            <person name="Wang P.W."/>
            <person name="Horuz S."/>
            <person name="Aysan Y."/>
            <person name="Guttman D.S."/>
        </authorList>
    </citation>
    <scope>NUCLEOTIDE SEQUENCE [LARGE SCALE GENOMIC DNA]</scope>
    <source>
        <strain evidence="1 2">S4_EA_3a</strain>
    </source>
</reference>
<sequence length="41" mass="4568">QFIEAHNDLSAKPFKWNKTAESIISSVNKAKLGAIKNKLLN</sequence>
<proteinExistence type="predicted"/>
<feature type="non-terminal residue" evidence="1">
    <location>
        <position position="1"/>
    </location>
</feature>